<sequence>MGEWGAALMAALAAVGGGAVTGWFTRSAGRRQADAARHAGDRQADALIATVRATLDDGRAARAAALRRQTYVEFLAAAGAAVLALRTGAAGTDRASLQRALGAVLLEGPEEVAAAARELAARIEAGAPLDAVEGARAALLTEARRALREQEAPGEPGDSGQPG</sequence>
<keyword evidence="1" id="KW-1133">Transmembrane helix</keyword>
<proteinExistence type="predicted"/>
<evidence type="ECO:0000313" key="2">
    <source>
        <dbReference type="EMBL" id="MCS0637489.1"/>
    </source>
</evidence>
<comment type="caution">
    <text evidence="2">The sequence shown here is derived from an EMBL/GenBank/DDBJ whole genome shotgun (WGS) entry which is preliminary data.</text>
</comment>
<keyword evidence="3" id="KW-1185">Reference proteome</keyword>
<evidence type="ECO:0000313" key="3">
    <source>
        <dbReference type="Proteomes" id="UP001431313"/>
    </source>
</evidence>
<evidence type="ECO:0000256" key="1">
    <source>
        <dbReference type="SAM" id="Phobius"/>
    </source>
</evidence>
<evidence type="ECO:0008006" key="4">
    <source>
        <dbReference type="Google" id="ProtNLM"/>
    </source>
</evidence>
<name>A0ABT2CLP8_9ACTN</name>
<gene>
    <name evidence="2" type="ORF">NX801_17820</name>
</gene>
<protein>
    <recommendedName>
        <fullName evidence="4">Protein kilB</fullName>
    </recommendedName>
</protein>
<dbReference type="EMBL" id="JANUGQ010000014">
    <property type="protein sequence ID" value="MCS0637489.1"/>
    <property type="molecule type" value="Genomic_DNA"/>
</dbReference>
<reference evidence="2" key="1">
    <citation type="submission" date="2022-08" db="EMBL/GenBank/DDBJ databases">
        <authorList>
            <person name="Somphong A."/>
            <person name="Phongsopitanun W."/>
        </authorList>
    </citation>
    <scope>NUCLEOTIDE SEQUENCE</scope>
    <source>
        <strain evidence="2">LP05-1</strain>
    </source>
</reference>
<dbReference type="RefSeq" id="WP_258788738.1">
    <property type="nucleotide sequence ID" value="NZ_JANUGQ010000014.1"/>
</dbReference>
<accession>A0ABT2CLP8</accession>
<dbReference type="Proteomes" id="UP001431313">
    <property type="component" value="Unassembled WGS sequence"/>
</dbReference>
<feature type="transmembrane region" description="Helical" evidence="1">
    <location>
        <begin position="6"/>
        <end position="24"/>
    </location>
</feature>
<keyword evidence="1" id="KW-0472">Membrane</keyword>
<organism evidence="2 3">
    <name type="scientific">Streptomyces pyxinae</name>
    <dbReference type="NCBI Taxonomy" id="2970734"/>
    <lineage>
        <taxon>Bacteria</taxon>
        <taxon>Bacillati</taxon>
        <taxon>Actinomycetota</taxon>
        <taxon>Actinomycetes</taxon>
        <taxon>Kitasatosporales</taxon>
        <taxon>Streptomycetaceae</taxon>
        <taxon>Streptomyces</taxon>
    </lineage>
</organism>
<keyword evidence="1" id="KW-0812">Transmembrane</keyword>